<dbReference type="PANTHER" id="PTHR12042">
    <property type="entry name" value="LACTOSYLCERAMIDE 4-ALPHA-GALACTOSYLTRANSFERASE ALPHA- 1,4-GALACTOSYLTRANSFERASE"/>
    <property type="match status" value="1"/>
</dbReference>
<dbReference type="GO" id="GO:0016758">
    <property type="term" value="F:hexosyltransferase activity"/>
    <property type="evidence" value="ECO:0007669"/>
    <property type="project" value="TreeGrafter"/>
</dbReference>
<dbReference type="InterPro" id="IPR007577">
    <property type="entry name" value="GlycoTrfase_DXD_sugar-bd_CS"/>
</dbReference>
<keyword evidence="4" id="KW-0808">Transferase</keyword>
<reference evidence="9" key="1">
    <citation type="submission" date="2023-11" db="EMBL/GenBank/DDBJ databases">
        <title>Genome assemblies of two species of porcelain crab, Petrolisthes cinctipes and Petrolisthes manimaculis (Anomura: Porcellanidae).</title>
        <authorList>
            <person name="Angst P."/>
        </authorList>
    </citation>
    <scope>NUCLEOTIDE SEQUENCE</scope>
    <source>
        <strain evidence="9">PB745_02</strain>
        <tissue evidence="9">Gill</tissue>
    </source>
</reference>
<organism evidence="9 10">
    <name type="scientific">Petrolisthes manimaculis</name>
    <dbReference type="NCBI Taxonomy" id="1843537"/>
    <lineage>
        <taxon>Eukaryota</taxon>
        <taxon>Metazoa</taxon>
        <taxon>Ecdysozoa</taxon>
        <taxon>Arthropoda</taxon>
        <taxon>Crustacea</taxon>
        <taxon>Multicrustacea</taxon>
        <taxon>Malacostraca</taxon>
        <taxon>Eumalacostraca</taxon>
        <taxon>Eucarida</taxon>
        <taxon>Decapoda</taxon>
        <taxon>Pleocyemata</taxon>
        <taxon>Anomura</taxon>
        <taxon>Galatheoidea</taxon>
        <taxon>Porcellanidae</taxon>
        <taxon>Petrolisthes</taxon>
    </lineage>
</organism>
<evidence type="ECO:0000256" key="3">
    <source>
        <dbReference type="ARBA" id="ARBA00022676"/>
    </source>
</evidence>
<dbReference type="InterPro" id="IPR029044">
    <property type="entry name" value="Nucleotide-diphossugar_trans"/>
</dbReference>
<comment type="subcellular location">
    <subcellularLocation>
        <location evidence="1">Golgi apparatus membrane</location>
        <topology evidence="1">Single-pass type II membrane protein</topology>
    </subcellularLocation>
</comment>
<evidence type="ECO:0000259" key="8">
    <source>
        <dbReference type="Pfam" id="PF04572"/>
    </source>
</evidence>
<dbReference type="Proteomes" id="UP001292094">
    <property type="component" value="Unassembled WGS sequence"/>
</dbReference>
<protein>
    <recommendedName>
        <fullName evidence="8">Alpha 1,4-glycosyltransferase domain-containing protein</fullName>
    </recommendedName>
</protein>
<comment type="similarity">
    <text evidence="2">Belongs to the glycosyltransferase 32 family.</text>
</comment>
<dbReference type="Pfam" id="PF04572">
    <property type="entry name" value="Gb3_synth"/>
    <property type="match status" value="1"/>
</dbReference>
<evidence type="ECO:0000256" key="5">
    <source>
        <dbReference type="ARBA" id="ARBA00023034"/>
    </source>
</evidence>
<sequence length="387" mass="44035">MMTGVVLILFCIVYLHLRIVDNNIPLPLQSPSSRSYLLSSILQSPPSPRDQILSSLHSTQPDTVVASKWWKKFLCKSLPDNTTNSQFTLPLLFRDTQPTRTDYNVFLLDTACNTHPKYRAWCSVESWARQNPNLDVWYLLTSPTADNTDHLLTHLLHHYPNLNLATLDLDKIFHDLPVNKLFNSRRWTRVDTWPVEVLSNMLRASVLWHWGGVYSDTDVISIKPFTIPVNAVGLENKGVVASAFLSFTKNNPVLWALMKDMNTHFEPNKWGCIGPQAVTRVIRSVCKNDTTKLDIPKDGKPQTCNNITIYPSQFFSPIYYKNFKAYISGGGGKNFEKDFSNTFLMHFWNKITKNVVVKAGSGSIYDVAAKKSCPVTYQMATLRANHF</sequence>
<feature type="domain" description="Alpha 1,4-glycosyltransferase" evidence="8">
    <location>
        <begin position="247"/>
        <end position="379"/>
    </location>
</feature>
<evidence type="ECO:0000256" key="4">
    <source>
        <dbReference type="ARBA" id="ARBA00022679"/>
    </source>
</evidence>
<evidence type="ECO:0000256" key="1">
    <source>
        <dbReference type="ARBA" id="ARBA00004323"/>
    </source>
</evidence>
<gene>
    <name evidence="9" type="ORF">Pmani_010458</name>
</gene>
<feature type="signal peptide" evidence="7">
    <location>
        <begin position="1"/>
        <end position="17"/>
    </location>
</feature>
<dbReference type="InterPro" id="IPR051981">
    <property type="entry name" value="Glycosyltransf_32"/>
</dbReference>
<comment type="caution">
    <text evidence="9">The sequence shown here is derived from an EMBL/GenBank/DDBJ whole genome shotgun (WGS) entry which is preliminary data.</text>
</comment>
<proteinExistence type="inferred from homology"/>
<dbReference type="GO" id="GO:0006688">
    <property type="term" value="P:glycosphingolipid biosynthetic process"/>
    <property type="evidence" value="ECO:0007669"/>
    <property type="project" value="TreeGrafter"/>
</dbReference>
<dbReference type="EMBL" id="JAWZYT010000822">
    <property type="protein sequence ID" value="KAK4318547.1"/>
    <property type="molecule type" value="Genomic_DNA"/>
</dbReference>
<keyword evidence="3" id="KW-0328">Glycosyltransferase</keyword>
<dbReference type="Pfam" id="PF04488">
    <property type="entry name" value="Gly_transf_sug"/>
    <property type="match status" value="1"/>
</dbReference>
<dbReference type="Gene3D" id="3.90.550.20">
    <property type="match status" value="1"/>
</dbReference>
<evidence type="ECO:0000313" key="9">
    <source>
        <dbReference type="EMBL" id="KAK4318547.1"/>
    </source>
</evidence>
<accession>A0AAE1Q4F5</accession>
<evidence type="ECO:0000256" key="2">
    <source>
        <dbReference type="ARBA" id="ARBA00009003"/>
    </source>
</evidence>
<dbReference type="GO" id="GO:0000139">
    <property type="term" value="C:Golgi membrane"/>
    <property type="evidence" value="ECO:0007669"/>
    <property type="project" value="UniProtKB-SubCell"/>
</dbReference>
<dbReference type="InterPro" id="IPR007652">
    <property type="entry name" value="A1-4-GlycosylTfrase_dom"/>
</dbReference>
<dbReference type="AlphaFoldDB" id="A0AAE1Q4F5"/>
<evidence type="ECO:0000313" key="10">
    <source>
        <dbReference type="Proteomes" id="UP001292094"/>
    </source>
</evidence>
<keyword evidence="6" id="KW-0472">Membrane</keyword>
<feature type="chain" id="PRO_5042044647" description="Alpha 1,4-glycosyltransferase domain-containing protein" evidence="7">
    <location>
        <begin position="18"/>
        <end position="387"/>
    </location>
</feature>
<keyword evidence="10" id="KW-1185">Reference proteome</keyword>
<keyword evidence="7" id="KW-0732">Signal</keyword>
<evidence type="ECO:0000256" key="6">
    <source>
        <dbReference type="ARBA" id="ARBA00023136"/>
    </source>
</evidence>
<dbReference type="PANTHER" id="PTHR12042:SF21">
    <property type="entry name" value="ALPHA1,4-GALACTOSYLTRANSFERASE 1-RELATED"/>
    <property type="match status" value="1"/>
</dbReference>
<dbReference type="SUPFAM" id="SSF53448">
    <property type="entry name" value="Nucleotide-diphospho-sugar transferases"/>
    <property type="match status" value="1"/>
</dbReference>
<keyword evidence="5" id="KW-0333">Golgi apparatus</keyword>
<evidence type="ECO:0000256" key="7">
    <source>
        <dbReference type="SAM" id="SignalP"/>
    </source>
</evidence>
<name>A0AAE1Q4F5_9EUCA</name>